<evidence type="ECO:0000313" key="5">
    <source>
        <dbReference type="Proteomes" id="UP000006600"/>
    </source>
</evidence>
<name>J8A5H4_BACCE</name>
<keyword evidence="2" id="KW-0597">Phosphoprotein</keyword>
<dbReference type="InterPro" id="IPR014030">
    <property type="entry name" value="Ketoacyl_synth_N"/>
</dbReference>
<keyword evidence="1" id="KW-0596">Phosphopantetheine</keyword>
<feature type="non-terminal residue" evidence="4">
    <location>
        <position position="1"/>
    </location>
</feature>
<dbReference type="Gene3D" id="3.40.47.10">
    <property type="match status" value="1"/>
</dbReference>
<dbReference type="GO" id="GO:0005886">
    <property type="term" value="C:plasma membrane"/>
    <property type="evidence" value="ECO:0007669"/>
    <property type="project" value="TreeGrafter"/>
</dbReference>
<organism evidence="4 5">
    <name type="scientific">Bacillus cereus BAG5X1-1</name>
    <dbReference type="NCBI Taxonomy" id="1053189"/>
    <lineage>
        <taxon>Bacteria</taxon>
        <taxon>Bacillati</taxon>
        <taxon>Bacillota</taxon>
        <taxon>Bacilli</taxon>
        <taxon>Bacillales</taxon>
        <taxon>Bacillaceae</taxon>
        <taxon>Bacillus</taxon>
        <taxon>Bacillus cereus group</taxon>
    </lineage>
</organism>
<dbReference type="HOGENOM" id="CLU_000022_16_2_9"/>
<evidence type="ECO:0000259" key="3">
    <source>
        <dbReference type="PROSITE" id="PS52004"/>
    </source>
</evidence>
<dbReference type="EMBL" id="AHDJ01000054">
    <property type="protein sequence ID" value="EJQ38412.1"/>
    <property type="molecule type" value="Genomic_DNA"/>
</dbReference>
<dbReference type="PANTHER" id="PTHR43775">
    <property type="entry name" value="FATTY ACID SYNTHASE"/>
    <property type="match status" value="1"/>
</dbReference>
<dbReference type="AlphaFoldDB" id="J8A5H4"/>
<dbReference type="InterPro" id="IPR050091">
    <property type="entry name" value="PKS_NRPS_Biosynth_Enz"/>
</dbReference>
<feature type="domain" description="Ketosynthase family 3 (KS3)" evidence="3">
    <location>
        <begin position="1"/>
        <end position="184"/>
    </location>
</feature>
<dbReference type="InterPro" id="IPR016039">
    <property type="entry name" value="Thiolase-like"/>
</dbReference>
<dbReference type="PANTHER" id="PTHR43775:SF37">
    <property type="entry name" value="SI:DKEY-61P9.11"/>
    <property type="match status" value="1"/>
</dbReference>
<dbReference type="GO" id="GO:0006633">
    <property type="term" value="P:fatty acid biosynthetic process"/>
    <property type="evidence" value="ECO:0007669"/>
    <property type="project" value="TreeGrafter"/>
</dbReference>
<dbReference type="GO" id="GO:0004312">
    <property type="term" value="F:fatty acid synthase activity"/>
    <property type="evidence" value="ECO:0007669"/>
    <property type="project" value="TreeGrafter"/>
</dbReference>
<gene>
    <name evidence="4" type="ORF">IEE_05045</name>
</gene>
<dbReference type="SUPFAM" id="SSF53901">
    <property type="entry name" value="Thiolase-like"/>
    <property type="match status" value="1"/>
</dbReference>
<sequence>FFNISPREAEMMDPQERLFLQCVYETLEDAGYTRESLSAYRGLEMTSNIGTYVGVMYEEYQLYGAEALSLGKNIQLSGNSSSIANRVSYFCNFHGPSVAVDTMCSSSLTALHFACQALKNNECELAVAGGVNVSIHPNKYLLLSQGKFISSKGRCESFGEGGDGYVPGEGVGAVLLKPLSKAIA</sequence>
<feature type="non-terminal residue" evidence="4">
    <location>
        <position position="184"/>
    </location>
</feature>
<dbReference type="Pfam" id="PF00109">
    <property type="entry name" value="ketoacyl-synt"/>
    <property type="match status" value="1"/>
</dbReference>
<dbReference type="CDD" id="cd00833">
    <property type="entry name" value="PKS"/>
    <property type="match status" value="1"/>
</dbReference>
<accession>J8A5H4</accession>
<dbReference type="GO" id="GO:0005737">
    <property type="term" value="C:cytoplasm"/>
    <property type="evidence" value="ECO:0007669"/>
    <property type="project" value="TreeGrafter"/>
</dbReference>
<protein>
    <submittedName>
        <fullName evidence="4">Polyketide synthase PksL</fullName>
    </submittedName>
</protein>
<dbReference type="GO" id="GO:0071770">
    <property type="term" value="P:DIM/DIP cell wall layer assembly"/>
    <property type="evidence" value="ECO:0007669"/>
    <property type="project" value="TreeGrafter"/>
</dbReference>
<comment type="caution">
    <text evidence="4">The sequence shown here is derived from an EMBL/GenBank/DDBJ whole genome shotgun (WGS) entry which is preliminary data.</text>
</comment>
<evidence type="ECO:0000256" key="1">
    <source>
        <dbReference type="ARBA" id="ARBA00022450"/>
    </source>
</evidence>
<dbReference type="Proteomes" id="UP000006600">
    <property type="component" value="Unassembled WGS sequence"/>
</dbReference>
<reference evidence="4 5" key="1">
    <citation type="submission" date="2012-04" db="EMBL/GenBank/DDBJ databases">
        <title>The Genome Sequence of Bacillus cereus BAG5X1-1.</title>
        <authorList>
            <consortium name="The Broad Institute Genome Sequencing Platform"/>
            <consortium name="The Broad Institute Genome Sequencing Center for Infectious Disease"/>
            <person name="Feldgarden M."/>
            <person name="Van der Auwera G.A."/>
            <person name="Mahillon J."/>
            <person name="Duprez V."/>
            <person name="Timmery S."/>
            <person name="Mattelet C."/>
            <person name="Dierick K."/>
            <person name="Sun M."/>
            <person name="Yu Z."/>
            <person name="Zhu L."/>
            <person name="Hu X."/>
            <person name="Shank E.B."/>
            <person name="Swiecicka I."/>
            <person name="Hansen B.M."/>
            <person name="Andrup L."/>
            <person name="Young S.K."/>
            <person name="Zeng Q."/>
            <person name="Gargeya S."/>
            <person name="Fitzgerald M."/>
            <person name="Haas B."/>
            <person name="Abouelleil A."/>
            <person name="Alvarado L."/>
            <person name="Arachchi H.M."/>
            <person name="Berlin A."/>
            <person name="Chapman S.B."/>
            <person name="Goldberg J."/>
            <person name="Griggs A."/>
            <person name="Gujja S."/>
            <person name="Hansen M."/>
            <person name="Howarth C."/>
            <person name="Imamovic A."/>
            <person name="Larimer J."/>
            <person name="McCowen C."/>
            <person name="Montmayeur A."/>
            <person name="Murphy C."/>
            <person name="Neiman D."/>
            <person name="Pearson M."/>
            <person name="Priest M."/>
            <person name="Roberts A."/>
            <person name="Saif S."/>
            <person name="Shea T."/>
            <person name="Sisk P."/>
            <person name="Sykes S."/>
            <person name="Wortman J."/>
            <person name="Nusbaum C."/>
            <person name="Birren B."/>
        </authorList>
    </citation>
    <scope>NUCLEOTIDE SEQUENCE [LARGE SCALE GENOMIC DNA]</scope>
    <source>
        <strain evidence="4 5">BAG5X1-1</strain>
    </source>
</reference>
<dbReference type="SMART" id="SM00825">
    <property type="entry name" value="PKS_KS"/>
    <property type="match status" value="1"/>
</dbReference>
<evidence type="ECO:0000313" key="4">
    <source>
        <dbReference type="EMBL" id="EJQ38412.1"/>
    </source>
</evidence>
<proteinExistence type="predicted"/>
<dbReference type="PROSITE" id="PS52004">
    <property type="entry name" value="KS3_2"/>
    <property type="match status" value="1"/>
</dbReference>
<dbReference type="InterPro" id="IPR020841">
    <property type="entry name" value="PKS_Beta-ketoAc_synthase_dom"/>
</dbReference>
<evidence type="ECO:0000256" key="2">
    <source>
        <dbReference type="ARBA" id="ARBA00022553"/>
    </source>
</evidence>
<dbReference type="RefSeq" id="WP_002106867.1">
    <property type="nucleotide sequence ID" value="NZ_JH791997.1"/>
</dbReference>